<dbReference type="GO" id="GO:0005634">
    <property type="term" value="C:nucleus"/>
    <property type="evidence" value="ECO:0007669"/>
    <property type="project" value="UniProtKB-SubCell"/>
</dbReference>
<feature type="compositionally biased region" description="Polar residues" evidence="10">
    <location>
        <begin position="535"/>
        <end position="561"/>
    </location>
</feature>
<dbReference type="GO" id="GO:0009736">
    <property type="term" value="P:cytokinin-activated signaling pathway"/>
    <property type="evidence" value="ECO:0007669"/>
    <property type="project" value="InterPro"/>
</dbReference>
<dbReference type="PROSITE" id="PS50206">
    <property type="entry name" value="RHODANESE_3"/>
    <property type="match status" value="1"/>
</dbReference>
<dbReference type="InterPro" id="IPR011006">
    <property type="entry name" value="CheY-like_superfamily"/>
</dbReference>
<dbReference type="GO" id="GO:0000160">
    <property type="term" value="P:phosphorelay signal transduction system"/>
    <property type="evidence" value="ECO:0007669"/>
    <property type="project" value="UniProtKB-KW"/>
</dbReference>
<evidence type="ECO:0000256" key="9">
    <source>
        <dbReference type="PROSITE-ProRule" id="PRU00357"/>
    </source>
</evidence>
<dbReference type="EMBL" id="JBBPBK010000008">
    <property type="protein sequence ID" value="KAK9280571.1"/>
    <property type="molecule type" value="Genomic_DNA"/>
</dbReference>
<evidence type="ECO:0000313" key="15">
    <source>
        <dbReference type="Proteomes" id="UP001415857"/>
    </source>
</evidence>
<dbReference type="CDD" id="cd17582">
    <property type="entry name" value="psREC_PRR"/>
    <property type="match status" value="1"/>
</dbReference>
<evidence type="ECO:0008006" key="16">
    <source>
        <dbReference type="Google" id="ProtNLM"/>
    </source>
</evidence>
<evidence type="ECO:0000256" key="4">
    <source>
        <dbReference type="ARBA" id="ARBA00023015"/>
    </source>
</evidence>
<feature type="domain" description="Response regulatory" evidence="11">
    <location>
        <begin position="30"/>
        <end position="148"/>
    </location>
</feature>
<keyword evidence="7 9" id="KW-0539">Nucleus</keyword>
<comment type="similarity">
    <text evidence="2">Belongs to the ARR-like family.</text>
</comment>
<keyword evidence="15" id="KW-1185">Reference proteome</keyword>
<dbReference type="GO" id="GO:0048511">
    <property type="term" value="P:rhythmic process"/>
    <property type="evidence" value="ECO:0007669"/>
    <property type="project" value="UniProtKB-KW"/>
</dbReference>
<evidence type="ECO:0000259" key="13">
    <source>
        <dbReference type="PROSITE" id="PS51017"/>
    </source>
</evidence>
<dbReference type="InterPro" id="IPR045279">
    <property type="entry name" value="ARR-like"/>
</dbReference>
<dbReference type="SMART" id="SM00448">
    <property type="entry name" value="REC"/>
    <property type="match status" value="1"/>
</dbReference>
<evidence type="ECO:0000256" key="1">
    <source>
        <dbReference type="ARBA" id="ARBA00004123"/>
    </source>
</evidence>
<dbReference type="Pfam" id="PF06203">
    <property type="entry name" value="CCT"/>
    <property type="match status" value="1"/>
</dbReference>
<dbReference type="Pfam" id="PF00072">
    <property type="entry name" value="Response_reg"/>
    <property type="match status" value="1"/>
</dbReference>
<evidence type="ECO:0000259" key="11">
    <source>
        <dbReference type="PROSITE" id="PS50110"/>
    </source>
</evidence>
<dbReference type="SUPFAM" id="SSF52172">
    <property type="entry name" value="CheY-like"/>
    <property type="match status" value="1"/>
</dbReference>
<evidence type="ECO:0000259" key="12">
    <source>
        <dbReference type="PROSITE" id="PS50206"/>
    </source>
</evidence>
<dbReference type="AlphaFoldDB" id="A0AAP0WXI9"/>
<gene>
    <name evidence="14" type="ORF">L1049_014264</name>
</gene>
<dbReference type="PANTHER" id="PTHR43874:SF146">
    <property type="entry name" value="TWO-COMPONENT RESPONSE REGULATOR-LIKE APRR9"/>
    <property type="match status" value="1"/>
</dbReference>
<comment type="caution">
    <text evidence="14">The sequence shown here is derived from an EMBL/GenBank/DDBJ whole genome shotgun (WGS) entry which is preliminary data.</text>
</comment>
<accession>A0AAP0WXI9</accession>
<organism evidence="14 15">
    <name type="scientific">Liquidambar formosana</name>
    <name type="common">Formosan gum</name>
    <dbReference type="NCBI Taxonomy" id="63359"/>
    <lineage>
        <taxon>Eukaryota</taxon>
        <taxon>Viridiplantae</taxon>
        <taxon>Streptophyta</taxon>
        <taxon>Embryophyta</taxon>
        <taxon>Tracheophyta</taxon>
        <taxon>Spermatophyta</taxon>
        <taxon>Magnoliopsida</taxon>
        <taxon>eudicotyledons</taxon>
        <taxon>Gunneridae</taxon>
        <taxon>Pentapetalae</taxon>
        <taxon>Saxifragales</taxon>
        <taxon>Altingiaceae</taxon>
        <taxon>Liquidambar</taxon>
    </lineage>
</organism>
<dbReference type="Gene3D" id="3.40.50.2300">
    <property type="match status" value="1"/>
</dbReference>
<evidence type="ECO:0000313" key="14">
    <source>
        <dbReference type="EMBL" id="KAK9280571.1"/>
    </source>
</evidence>
<keyword evidence="4" id="KW-0805">Transcription regulation</keyword>
<feature type="domain" description="Rhodanese" evidence="12">
    <location>
        <begin position="45"/>
        <end position="74"/>
    </location>
</feature>
<keyword evidence="6" id="KW-0804">Transcription</keyword>
<evidence type="ECO:0000256" key="8">
    <source>
        <dbReference type="PROSITE-ProRule" id="PRU00169"/>
    </source>
</evidence>
<protein>
    <recommendedName>
        <fullName evidence="16">Two-component response regulator-like APRR5</fullName>
    </recommendedName>
</protein>
<feature type="region of interest" description="Disordered" evidence="10">
    <location>
        <begin position="702"/>
        <end position="725"/>
    </location>
</feature>
<feature type="region of interest" description="Disordered" evidence="10">
    <location>
        <begin position="530"/>
        <end position="561"/>
    </location>
</feature>
<dbReference type="Proteomes" id="UP001415857">
    <property type="component" value="Unassembled WGS sequence"/>
</dbReference>
<feature type="domain" description="CCT" evidence="13">
    <location>
        <begin position="669"/>
        <end position="711"/>
    </location>
</feature>
<evidence type="ECO:0000256" key="5">
    <source>
        <dbReference type="ARBA" id="ARBA00023108"/>
    </source>
</evidence>
<dbReference type="InterPro" id="IPR010402">
    <property type="entry name" value="CCT_domain"/>
</dbReference>
<evidence type="ECO:0000256" key="10">
    <source>
        <dbReference type="SAM" id="MobiDB-lite"/>
    </source>
</evidence>
<evidence type="ECO:0000256" key="7">
    <source>
        <dbReference type="ARBA" id="ARBA00023242"/>
    </source>
</evidence>
<dbReference type="PANTHER" id="PTHR43874">
    <property type="entry name" value="TWO-COMPONENT RESPONSE REGULATOR"/>
    <property type="match status" value="1"/>
</dbReference>
<keyword evidence="3" id="KW-0902">Two-component regulatory system</keyword>
<evidence type="ECO:0000256" key="3">
    <source>
        <dbReference type="ARBA" id="ARBA00023012"/>
    </source>
</evidence>
<proteinExistence type="inferred from homology"/>
<comment type="subcellular location">
    <subcellularLocation>
        <location evidence="1 9">Nucleus</location>
    </subcellularLocation>
</comment>
<sequence length="725" mass="80016">MEMEEEEEKKKDGSAEVGRWNKFLPRMLLRVLLVEADDSTRQIIAALLRKCGYKVAAVRDGLKAWEALKGRPHNIDLILTEVELPSISGFALLTLVMEHDICKNIPVVMMSSHDSISMVFKCMLKGASDFLIKPVRRNELKNLWQHVWRRRTPTGGHVSQHLAVRPHKVEATSENIAASNYSSGYAVSTQKNKECSEKGSDAQISKLTRKEILCGNYALYGIFYAIYSSCTTPNLEAESAYIQNMQGLLQPKSRNASNLSDTDKGKHEGCVKLDKESVMPESETGGKSLRLGSEISLCNEAYNSPAFRMEEDHACAKTMSWDEGVEPASHREKANITSESHGCNDELIEPSAEAIDLIGTFDNQSKCTYGHSSFNDGANKFGFAPPLELSLRRCHSSSSKNQGIDEGHTLNHSSASAFSWYNSGKTLQPLFPTLVSNSTEAKEGINNSHKQLSNQILEKTVDTSQLPGAALSNSQENMTTLVIGQSGQVEAAFPSAPLGLIPVPAVRLDSLCAGYRHVFPPLYYTKSGLPRVWSPKSTSQQEQSPVPMSSSHQSNPEIHESQQSYCPFGVTTDNSTDQTVHEQENNLECCEDLRHGSPATSQSGRSSLCNDVVNHLNSSAHTSICNRSDGNATSPAPVVRVTAAESVNGEGHFIQDGFKGIDSNRSIQREAALMKFRLKRKDRCYEKKVRYQSRKRLAEQRPRVKGQFVRQVQTDPPTTDAVGCQ</sequence>
<reference evidence="14 15" key="1">
    <citation type="journal article" date="2024" name="Plant J.">
        <title>Genome sequences and population genomics reveal climatic adaptation and genomic divergence between two closely related sweetgum species.</title>
        <authorList>
            <person name="Xu W.Q."/>
            <person name="Ren C.Q."/>
            <person name="Zhang X.Y."/>
            <person name="Comes H.P."/>
            <person name="Liu X.H."/>
            <person name="Li Y.G."/>
            <person name="Kettle C.J."/>
            <person name="Jalonen R."/>
            <person name="Gaisberger H."/>
            <person name="Ma Y.Z."/>
            <person name="Qiu Y.X."/>
        </authorList>
    </citation>
    <scope>NUCLEOTIDE SEQUENCE [LARGE SCALE GENOMIC DNA]</scope>
    <source>
        <strain evidence="14">Hangzhou</strain>
    </source>
</reference>
<dbReference type="PROSITE" id="PS51017">
    <property type="entry name" value="CCT"/>
    <property type="match status" value="1"/>
</dbReference>
<evidence type="ECO:0000256" key="2">
    <source>
        <dbReference type="ARBA" id="ARBA00010330"/>
    </source>
</evidence>
<evidence type="ECO:0000256" key="6">
    <source>
        <dbReference type="ARBA" id="ARBA00023163"/>
    </source>
</evidence>
<dbReference type="InterPro" id="IPR001763">
    <property type="entry name" value="Rhodanese-like_dom"/>
</dbReference>
<comment type="caution">
    <text evidence="8">Lacks conserved residue(s) required for the propagation of feature annotation.</text>
</comment>
<dbReference type="InterPro" id="IPR001789">
    <property type="entry name" value="Sig_transdc_resp-reg_receiver"/>
</dbReference>
<name>A0AAP0WXI9_LIQFO</name>
<keyword evidence="5" id="KW-0090">Biological rhythms</keyword>
<dbReference type="PROSITE" id="PS50110">
    <property type="entry name" value="RESPONSE_REGULATORY"/>
    <property type="match status" value="1"/>
</dbReference>